<evidence type="ECO:0000256" key="6">
    <source>
        <dbReference type="SAM" id="Phobius"/>
    </source>
</evidence>
<dbReference type="AlphaFoldDB" id="A0A1Y2DPD1"/>
<dbReference type="OrthoDB" id="6612291at2759"/>
<name>A0A1Y2DPD1_9BASI</name>
<keyword evidence="9" id="KW-1185">Reference proteome</keyword>
<evidence type="ECO:0000256" key="1">
    <source>
        <dbReference type="ARBA" id="ARBA00004141"/>
    </source>
</evidence>
<evidence type="ECO:0000259" key="7">
    <source>
        <dbReference type="PROSITE" id="PS50850"/>
    </source>
</evidence>
<dbReference type="PANTHER" id="PTHR48022">
    <property type="entry name" value="PLASTIDIC GLUCOSE TRANSPORTER 4"/>
    <property type="match status" value="1"/>
</dbReference>
<evidence type="ECO:0000256" key="4">
    <source>
        <dbReference type="ARBA" id="ARBA00022989"/>
    </source>
</evidence>
<dbReference type="InterPro" id="IPR005829">
    <property type="entry name" value="Sugar_transporter_CS"/>
</dbReference>
<keyword evidence="5 6" id="KW-0472">Membrane</keyword>
<feature type="transmembrane region" description="Helical" evidence="6">
    <location>
        <begin position="58"/>
        <end position="78"/>
    </location>
</feature>
<dbReference type="InterPro" id="IPR050360">
    <property type="entry name" value="MFS_Sugar_Transporters"/>
</dbReference>
<accession>A0A1Y2DPD1</accession>
<dbReference type="InterPro" id="IPR005828">
    <property type="entry name" value="MFS_sugar_transport-like"/>
</dbReference>
<evidence type="ECO:0000256" key="3">
    <source>
        <dbReference type="ARBA" id="ARBA00022692"/>
    </source>
</evidence>
<comment type="subcellular location">
    <subcellularLocation>
        <location evidence="1">Membrane</location>
        <topology evidence="1">Multi-pass membrane protein</topology>
    </subcellularLocation>
</comment>
<evidence type="ECO:0000256" key="2">
    <source>
        <dbReference type="ARBA" id="ARBA00010992"/>
    </source>
</evidence>
<proteinExistence type="inferred from homology"/>
<feature type="transmembrane region" description="Helical" evidence="6">
    <location>
        <begin position="490"/>
        <end position="507"/>
    </location>
</feature>
<dbReference type="PROSITE" id="PS50850">
    <property type="entry name" value="MFS"/>
    <property type="match status" value="1"/>
</dbReference>
<feature type="domain" description="Major facilitator superfamily (MFS) profile" evidence="7">
    <location>
        <begin position="65"/>
        <end position="511"/>
    </location>
</feature>
<organism evidence="8 9">
    <name type="scientific">Leucosporidium creatinivorum</name>
    <dbReference type="NCBI Taxonomy" id="106004"/>
    <lineage>
        <taxon>Eukaryota</taxon>
        <taxon>Fungi</taxon>
        <taxon>Dikarya</taxon>
        <taxon>Basidiomycota</taxon>
        <taxon>Pucciniomycotina</taxon>
        <taxon>Microbotryomycetes</taxon>
        <taxon>Leucosporidiales</taxon>
        <taxon>Leucosporidium</taxon>
    </lineage>
</organism>
<dbReference type="GO" id="GO:0016020">
    <property type="term" value="C:membrane"/>
    <property type="evidence" value="ECO:0007669"/>
    <property type="project" value="UniProtKB-SubCell"/>
</dbReference>
<dbReference type="Pfam" id="PF00083">
    <property type="entry name" value="Sugar_tr"/>
    <property type="match status" value="1"/>
</dbReference>
<feature type="transmembrane region" description="Helical" evidence="6">
    <location>
        <begin position="422"/>
        <end position="446"/>
    </location>
</feature>
<sequence length="545" mass="59449">MTEKFDSPKPTHEHVELSNTTPAMQKLLEQGVSRSLLEASEELQLREKGAGMLQALRYEWRIVLCCLVYLGAALGQGLDNGVGNITNAMPGFLMTFGDFLPATQSLSIPSVWLSLWTAMTALGNAIGSLAAGSIIDRWGTKRSLWGLCLASTAAIAIQVWTHSRGQLLAGKILNGIPQGAFVAVAATYISETAGVRVRSTLLSLIAFMIMSGVTMGVGIGVHQIAVLSPWGSFRLLYALQWLLPVIISILLIFTPESPTYLLRKGDLDGARRAILHLYGSRTPDQLEQRLILIQLALAAEEEEAQVTGSSTYLDCFHGVDRKRTLTVISVFVTMQFSGIALGSNTTYFLSQIPSLPSAAVFDLSLGFLGLSAIVNLFGPFLMEKSGRRLLFVYGNGLQAAILLALGALYYSTSDAGAWALGILYNLAIVTAQLTTSCSGFTLSGELSSLRLRAKTQSIGYASYYALGWLMQFITPWMFQQPGNFGVRVAWFYAGLTILATALNFFIIPETRGLSYEDIDHRYAQQVKPRHFERATVASLEEQRKE</sequence>
<feature type="transmembrane region" description="Helical" evidence="6">
    <location>
        <begin position="325"/>
        <end position="349"/>
    </location>
</feature>
<dbReference type="SUPFAM" id="SSF103473">
    <property type="entry name" value="MFS general substrate transporter"/>
    <property type="match status" value="1"/>
</dbReference>
<dbReference type="Gene3D" id="1.20.1250.20">
    <property type="entry name" value="MFS general substrate transporter like domains"/>
    <property type="match status" value="1"/>
</dbReference>
<dbReference type="InterPro" id="IPR020846">
    <property type="entry name" value="MFS_dom"/>
</dbReference>
<feature type="transmembrane region" description="Helical" evidence="6">
    <location>
        <begin position="355"/>
        <end position="377"/>
    </location>
</feature>
<dbReference type="InterPro" id="IPR036259">
    <property type="entry name" value="MFS_trans_sf"/>
</dbReference>
<dbReference type="GO" id="GO:0005351">
    <property type="term" value="F:carbohydrate:proton symporter activity"/>
    <property type="evidence" value="ECO:0007669"/>
    <property type="project" value="TreeGrafter"/>
</dbReference>
<keyword evidence="4 6" id="KW-1133">Transmembrane helix</keyword>
<protein>
    <submittedName>
        <fullName evidence="8">General substrate transporter</fullName>
    </submittedName>
</protein>
<gene>
    <name evidence="8" type="ORF">BCR35DRAFT_334986</name>
</gene>
<feature type="transmembrane region" description="Helical" evidence="6">
    <location>
        <begin position="237"/>
        <end position="254"/>
    </location>
</feature>
<dbReference type="EMBL" id="MCGR01000073">
    <property type="protein sequence ID" value="ORY61067.1"/>
    <property type="molecule type" value="Genomic_DNA"/>
</dbReference>
<dbReference type="InParanoid" id="A0A1Y2DPD1"/>
<evidence type="ECO:0000256" key="5">
    <source>
        <dbReference type="ARBA" id="ARBA00023136"/>
    </source>
</evidence>
<feature type="transmembrane region" description="Helical" evidence="6">
    <location>
        <begin position="201"/>
        <end position="225"/>
    </location>
</feature>
<reference evidence="8 9" key="1">
    <citation type="submission" date="2016-07" db="EMBL/GenBank/DDBJ databases">
        <title>Pervasive Adenine N6-methylation of Active Genes in Fungi.</title>
        <authorList>
            <consortium name="DOE Joint Genome Institute"/>
            <person name="Mondo S.J."/>
            <person name="Dannebaum R.O."/>
            <person name="Kuo R.C."/>
            <person name="Labutti K."/>
            <person name="Haridas S."/>
            <person name="Kuo A."/>
            <person name="Salamov A."/>
            <person name="Ahrendt S.R."/>
            <person name="Lipzen A."/>
            <person name="Sullivan W."/>
            <person name="Andreopoulos W.B."/>
            <person name="Clum A."/>
            <person name="Lindquist E."/>
            <person name="Daum C."/>
            <person name="Ramamoorthy G.K."/>
            <person name="Gryganskyi A."/>
            <person name="Culley D."/>
            <person name="Magnuson J.K."/>
            <person name="James T.Y."/>
            <person name="O'Malley M.A."/>
            <person name="Stajich J.E."/>
            <person name="Spatafora J.W."/>
            <person name="Visel A."/>
            <person name="Grigoriev I.V."/>
        </authorList>
    </citation>
    <scope>NUCLEOTIDE SEQUENCE [LARGE SCALE GENOMIC DNA]</scope>
    <source>
        <strain evidence="8 9">62-1032</strain>
    </source>
</reference>
<dbReference type="Proteomes" id="UP000193467">
    <property type="component" value="Unassembled WGS sequence"/>
</dbReference>
<feature type="transmembrane region" description="Helical" evidence="6">
    <location>
        <begin position="458"/>
        <end position="478"/>
    </location>
</feature>
<keyword evidence="3 6" id="KW-0812">Transmembrane</keyword>
<evidence type="ECO:0000313" key="8">
    <source>
        <dbReference type="EMBL" id="ORY61067.1"/>
    </source>
</evidence>
<feature type="transmembrane region" description="Helical" evidence="6">
    <location>
        <begin position="111"/>
        <end position="131"/>
    </location>
</feature>
<feature type="transmembrane region" description="Helical" evidence="6">
    <location>
        <begin position="172"/>
        <end position="189"/>
    </location>
</feature>
<comment type="caution">
    <text evidence="8">The sequence shown here is derived from an EMBL/GenBank/DDBJ whole genome shotgun (WGS) entry which is preliminary data.</text>
</comment>
<evidence type="ECO:0000313" key="9">
    <source>
        <dbReference type="Proteomes" id="UP000193467"/>
    </source>
</evidence>
<comment type="similarity">
    <text evidence="2">Belongs to the major facilitator superfamily. Sugar transporter (TC 2.A.1.1) family.</text>
</comment>
<dbReference type="PROSITE" id="PS00217">
    <property type="entry name" value="SUGAR_TRANSPORT_2"/>
    <property type="match status" value="1"/>
</dbReference>
<feature type="transmembrane region" description="Helical" evidence="6">
    <location>
        <begin position="389"/>
        <end position="410"/>
    </location>
</feature>
<dbReference type="PANTHER" id="PTHR48022:SF33">
    <property type="entry name" value="SUGAR PERMEASE, PUTATIVE (AFU_ORTHOLOGUE AFUA_6G12040)-RELATED"/>
    <property type="match status" value="1"/>
</dbReference>
<feature type="transmembrane region" description="Helical" evidence="6">
    <location>
        <begin position="143"/>
        <end position="160"/>
    </location>
</feature>